<dbReference type="PANTHER" id="PTHR12829:SF7">
    <property type="entry name" value="N6-ADENOSINE-METHYLTRANSFERASE CATALYTIC SUBUNIT"/>
    <property type="match status" value="1"/>
</dbReference>
<comment type="similarity">
    <text evidence="6">Belongs to the MT-A70-like family.</text>
</comment>
<dbReference type="GO" id="GO:0005634">
    <property type="term" value="C:nucleus"/>
    <property type="evidence" value="ECO:0007669"/>
    <property type="project" value="TreeGrafter"/>
</dbReference>
<evidence type="ECO:0000256" key="5">
    <source>
        <dbReference type="ARBA" id="ARBA00048957"/>
    </source>
</evidence>
<dbReference type="GO" id="GO:0036396">
    <property type="term" value="C:RNA N6-methyladenosine methyltransferase complex"/>
    <property type="evidence" value="ECO:0007669"/>
    <property type="project" value="TreeGrafter"/>
</dbReference>
<dbReference type="EC" id="2.1.1.348" evidence="1"/>
<keyword evidence="3" id="KW-0808">Transferase</keyword>
<dbReference type="EMBL" id="ARYC01009932">
    <property type="protein sequence ID" value="KEJ82625.1"/>
    <property type="molecule type" value="Genomic_DNA"/>
</dbReference>
<comment type="caution">
    <text evidence="7">The sequence shown here is derived from an EMBL/GenBank/DDBJ whole genome shotgun (WGS) entry which is preliminary data.</text>
</comment>
<reference evidence="8" key="1">
    <citation type="journal article" date="2014" name="Cell">
        <title>The Architecture of a Scrambled Genome Reveals Massive Levels of Genomic Rearrangement during Development.</title>
        <authorList>
            <person name="Chen X."/>
            <person name="Bracht J.R."/>
            <person name="Goldman A.D."/>
            <person name="Dolzhenko E."/>
            <person name="Clay D.M."/>
            <person name="Swart E.C."/>
            <person name="Perlman D.H."/>
            <person name="Doak T.G."/>
            <person name="Stuart A."/>
            <person name="Amemiya C.T."/>
            <person name="Sebra R.P."/>
            <person name="Landweber L.F."/>
        </authorList>
    </citation>
    <scope>NUCLEOTIDE SEQUENCE [LARGE SCALE GENOMIC DNA]</scope>
    <source>
        <strain evidence="8">JRB310</strain>
    </source>
</reference>
<evidence type="ECO:0000313" key="8">
    <source>
        <dbReference type="Proteomes" id="UP000053232"/>
    </source>
</evidence>
<dbReference type="GO" id="GO:0032259">
    <property type="term" value="P:methylation"/>
    <property type="evidence" value="ECO:0007669"/>
    <property type="project" value="UniProtKB-KW"/>
</dbReference>
<dbReference type="AlphaFoldDB" id="A0A073HZG6"/>
<gene>
    <name evidence="7" type="ORF">OXYTRIMIC_527</name>
</gene>
<evidence type="ECO:0000313" key="7">
    <source>
        <dbReference type="EMBL" id="KEJ82625.1"/>
    </source>
</evidence>
<evidence type="ECO:0000256" key="4">
    <source>
        <dbReference type="ARBA" id="ARBA00022691"/>
    </source>
</evidence>
<comment type="catalytic activity">
    <reaction evidence="5">
        <text>an adenosine in mRNA + S-adenosyl-L-methionine = an N(6)-methyladenosine in mRNA + S-adenosyl-L-homocysteine + H(+)</text>
        <dbReference type="Rhea" id="RHEA:55584"/>
        <dbReference type="Rhea" id="RHEA-COMP:12414"/>
        <dbReference type="Rhea" id="RHEA-COMP:12417"/>
        <dbReference type="ChEBI" id="CHEBI:15378"/>
        <dbReference type="ChEBI" id="CHEBI:57856"/>
        <dbReference type="ChEBI" id="CHEBI:59789"/>
        <dbReference type="ChEBI" id="CHEBI:74411"/>
        <dbReference type="ChEBI" id="CHEBI:74449"/>
        <dbReference type="EC" id="2.1.1.348"/>
    </reaction>
</comment>
<dbReference type="Proteomes" id="UP000053232">
    <property type="component" value="Unassembled WGS sequence"/>
</dbReference>
<dbReference type="GO" id="GO:0001734">
    <property type="term" value="F:mRNA m(6)A methyltransferase activity"/>
    <property type="evidence" value="ECO:0007669"/>
    <property type="project" value="UniProtKB-EC"/>
</dbReference>
<name>A0A073HZG6_9SPIT</name>
<keyword evidence="8" id="KW-1185">Reference proteome</keyword>
<accession>A0A073HZG6</accession>
<evidence type="ECO:0000256" key="1">
    <source>
        <dbReference type="ARBA" id="ARBA00012160"/>
    </source>
</evidence>
<organism evidence="7 8">
    <name type="scientific">Oxytricha trifallax</name>
    <dbReference type="NCBI Taxonomy" id="1172189"/>
    <lineage>
        <taxon>Eukaryota</taxon>
        <taxon>Sar</taxon>
        <taxon>Alveolata</taxon>
        <taxon>Ciliophora</taxon>
        <taxon>Intramacronucleata</taxon>
        <taxon>Spirotrichea</taxon>
        <taxon>Stichotrichia</taxon>
        <taxon>Sporadotrichida</taxon>
        <taxon>Oxytrichidae</taxon>
        <taxon>Oxytrichinae</taxon>
        <taxon>Oxytricha</taxon>
    </lineage>
</organism>
<dbReference type="InterPro" id="IPR007757">
    <property type="entry name" value="MT-A70-like"/>
</dbReference>
<evidence type="ECO:0000256" key="3">
    <source>
        <dbReference type="ARBA" id="ARBA00022679"/>
    </source>
</evidence>
<dbReference type="PROSITE" id="PS51143">
    <property type="entry name" value="MT_A70"/>
    <property type="match status" value="1"/>
</dbReference>
<dbReference type="PANTHER" id="PTHR12829">
    <property type="entry name" value="N6-ADENOSINE-METHYLTRANSFERASE"/>
    <property type="match status" value="1"/>
</dbReference>
<proteinExistence type="inferred from homology"/>
<sequence length="236" mass="28283">MKQTKNNSVQYQGSIQDSKVWDQIKKDFKKDKCGNRFDVILSDGPWDQTACNLNYPTLKDREFLDKIPLQDLQRNGYYFMWVTNKKLEAALRHLEMHNYERIEIITWIKIDKSKIIREGIGYFLRHCYEFCIMARNKGPFGCLKEKSKTHTAPNVIFAELREQSRKPDQIYEIIEQLVPNGRYLELFPRPHNQRPRWTGIGNESILWKKARTKLRRQQRDKRFQEQILKSQVITLC</sequence>
<evidence type="ECO:0000256" key="2">
    <source>
        <dbReference type="ARBA" id="ARBA00022603"/>
    </source>
</evidence>
<keyword evidence="4" id="KW-0949">S-adenosyl-L-methionine</keyword>
<dbReference type="Pfam" id="PF05063">
    <property type="entry name" value="MT-A70"/>
    <property type="match status" value="1"/>
</dbReference>
<protein>
    <recommendedName>
        <fullName evidence="1">mRNA m(6)A methyltransferase</fullName>
        <ecNumber evidence="1">2.1.1.348</ecNumber>
    </recommendedName>
</protein>
<keyword evidence="2" id="KW-0489">Methyltransferase</keyword>
<evidence type="ECO:0000256" key="6">
    <source>
        <dbReference type="PROSITE-ProRule" id="PRU00489"/>
    </source>
</evidence>